<gene>
    <name evidence="1" type="ORF">TSUD_293320</name>
</gene>
<dbReference type="AlphaFoldDB" id="A0A2Z6MYS7"/>
<dbReference type="Proteomes" id="UP000242715">
    <property type="component" value="Unassembled WGS sequence"/>
</dbReference>
<evidence type="ECO:0000313" key="1">
    <source>
        <dbReference type="EMBL" id="GAU28880.1"/>
    </source>
</evidence>
<organism evidence="1 2">
    <name type="scientific">Trifolium subterraneum</name>
    <name type="common">Subterranean clover</name>
    <dbReference type="NCBI Taxonomy" id="3900"/>
    <lineage>
        <taxon>Eukaryota</taxon>
        <taxon>Viridiplantae</taxon>
        <taxon>Streptophyta</taxon>
        <taxon>Embryophyta</taxon>
        <taxon>Tracheophyta</taxon>
        <taxon>Spermatophyta</taxon>
        <taxon>Magnoliopsida</taxon>
        <taxon>eudicotyledons</taxon>
        <taxon>Gunneridae</taxon>
        <taxon>Pentapetalae</taxon>
        <taxon>rosids</taxon>
        <taxon>fabids</taxon>
        <taxon>Fabales</taxon>
        <taxon>Fabaceae</taxon>
        <taxon>Papilionoideae</taxon>
        <taxon>50 kb inversion clade</taxon>
        <taxon>NPAAA clade</taxon>
        <taxon>Hologalegina</taxon>
        <taxon>IRL clade</taxon>
        <taxon>Trifolieae</taxon>
        <taxon>Trifolium</taxon>
    </lineage>
</organism>
<name>A0A2Z6MYS7_TRISU</name>
<dbReference type="OrthoDB" id="10475242at2759"/>
<evidence type="ECO:0000313" key="2">
    <source>
        <dbReference type="Proteomes" id="UP000242715"/>
    </source>
</evidence>
<proteinExistence type="predicted"/>
<accession>A0A2Z6MYS7</accession>
<sequence>MTWEESVNLWGEEGEVHRGRIRLQNSSFLHADELTCFDDTMVICPLESFEDGPLKGYAERVQSLNKPIPIRCEFLIYVVVIIIKVH</sequence>
<reference evidence="2" key="1">
    <citation type="journal article" date="2017" name="Front. Plant Sci.">
        <title>Climate Clever Clovers: New Paradigm to Reduce the Environmental Footprint of Ruminants by Breeding Low Methanogenic Forages Utilizing Haplotype Variation.</title>
        <authorList>
            <person name="Kaur P."/>
            <person name="Appels R."/>
            <person name="Bayer P.E."/>
            <person name="Keeble-Gagnere G."/>
            <person name="Wang J."/>
            <person name="Hirakawa H."/>
            <person name="Shirasawa K."/>
            <person name="Vercoe P."/>
            <person name="Stefanova K."/>
            <person name="Durmic Z."/>
            <person name="Nichols P."/>
            <person name="Revell C."/>
            <person name="Isobe S.N."/>
            <person name="Edwards D."/>
            <person name="Erskine W."/>
        </authorList>
    </citation>
    <scope>NUCLEOTIDE SEQUENCE [LARGE SCALE GENOMIC DNA]</scope>
    <source>
        <strain evidence="2">cv. Daliak</strain>
    </source>
</reference>
<dbReference type="EMBL" id="DF973382">
    <property type="protein sequence ID" value="GAU28880.1"/>
    <property type="molecule type" value="Genomic_DNA"/>
</dbReference>
<keyword evidence="2" id="KW-1185">Reference proteome</keyword>
<protein>
    <submittedName>
        <fullName evidence="1">Uncharacterized protein</fullName>
    </submittedName>
</protein>